<evidence type="ECO:0000256" key="2">
    <source>
        <dbReference type="SAM" id="MobiDB-lite"/>
    </source>
</evidence>
<proteinExistence type="inferred from homology"/>
<dbReference type="GO" id="GO:0008410">
    <property type="term" value="F:CoA-transferase activity"/>
    <property type="evidence" value="ECO:0007669"/>
    <property type="project" value="InterPro"/>
</dbReference>
<dbReference type="EMBL" id="BMNT01000016">
    <property type="protein sequence ID" value="GGK87734.1"/>
    <property type="molecule type" value="Genomic_DNA"/>
</dbReference>
<dbReference type="PANTHER" id="PTHR43293">
    <property type="entry name" value="ACETATE COA-TRANSFERASE YDIF"/>
    <property type="match status" value="1"/>
</dbReference>
<feature type="compositionally biased region" description="Pro residues" evidence="2">
    <location>
        <begin position="330"/>
        <end position="339"/>
    </location>
</feature>
<dbReference type="Gene3D" id="3.30.30.40">
    <property type="match status" value="1"/>
</dbReference>
<gene>
    <name evidence="3" type="ORF">GCM10007964_32820</name>
</gene>
<name>A0A917R4P7_9ACTN</name>
<dbReference type="AlphaFoldDB" id="A0A917R4P7"/>
<dbReference type="InterPro" id="IPR037171">
    <property type="entry name" value="NagB/RpiA_transferase-like"/>
</dbReference>
<reference evidence="3" key="1">
    <citation type="journal article" date="2014" name="Int. J. Syst. Evol. Microbiol.">
        <title>Complete genome sequence of Corynebacterium casei LMG S-19264T (=DSM 44701T), isolated from a smear-ripened cheese.</title>
        <authorList>
            <consortium name="US DOE Joint Genome Institute (JGI-PGF)"/>
            <person name="Walter F."/>
            <person name="Albersmeier A."/>
            <person name="Kalinowski J."/>
            <person name="Ruckert C."/>
        </authorList>
    </citation>
    <scope>NUCLEOTIDE SEQUENCE</scope>
    <source>
        <strain evidence="3">JCM 13064</strain>
    </source>
</reference>
<accession>A0A917R4P7</accession>
<dbReference type="RefSeq" id="WP_189163868.1">
    <property type="nucleotide sequence ID" value="NZ_BMNT01000016.1"/>
</dbReference>
<dbReference type="SMART" id="SM00882">
    <property type="entry name" value="CoA_trans"/>
    <property type="match status" value="1"/>
</dbReference>
<protein>
    <submittedName>
        <fullName evidence="3">3-oxoacid CoA-transferase</fullName>
    </submittedName>
</protein>
<sequence>MTPPIIAAGPDELVRRTVSPGDHVHLAGTPSRPNALTYALCRTLGAGGHLTVSTTAVHSAAHAIALSGVADKVIAGFAGDTYPSPRPNPLYRDLAEGRPFTFEAWSLLSYVQRLMAGALGLPYATTASLTGTDLTGGKSGELYEVDDPARPGRPITLLTPLRPDVTLVHGVCADEDGNIVVVPPLGEGAWAAYAARRGVIASVERIVPRGELRAVADRVLIPGSRVLGLCEAPFGAHPQSLRTAGVCGVTGYFDDYAFMERIVAACGGPHAGADWYQEWVTGPGSHAGYLELLGAGRRSALACHDGDDGRRAAGEKPAAARERPASEGPGAPPAPPAPRRPAEDPRDAAPSRLERLIVLGARAVADQVRHGGYDTLLAGIGASHLAAWLAADLLRRGGHAVKVAAELGMYGFEPENGDVYLFSLAHAGRSEMLAGIPEILGGMVAANPRALGVLAAAEIDETGTLNTSLTAEGRWLTGSGGANDIASTTDCVVIATTSRRRYVPRVHYRTSPGRRVREVVGDFGRFRRDASGDGFRLATFLPPGESEDDPAGEEPGAIQRARDLLERRTAWTAPAAGLVIEKPITTEELESLRALDPDGRYR</sequence>
<dbReference type="InterPro" id="IPR004165">
    <property type="entry name" value="CoA_trans_fam_I"/>
</dbReference>
<comment type="similarity">
    <text evidence="1">Belongs to the 3-oxoacid CoA-transferase subunit B family.</text>
</comment>
<organism evidence="3 4">
    <name type="scientific">Sphaerisporangium melleum</name>
    <dbReference type="NCBI Taxonomy" id="321316"/>
    <lineage>
        <taxon>Bacteria</taxon>
        <taxon>Bacillati</taxon>
        <taxon>Actinomycetota</taxon>
        <taxon>Actinomycetes</taxon>
        <taxon>Streptosporangiales</taxon>
        <taxon>Streptosporangiaceae</taxon>
        <taxon>Sphaerisporangium</taxon>
    </lineage>
</organism>
<feature type="compositionally biased region" description="Basic and acidic residues" evidence="2">
    <location>
        <begin position="304"/>
        <end position="325"/>
    </location>
</feature>
<comment type="caution">
    <text evidence="3">The sequence shown here is derived from an EMBL/GenBank/DDBJ whole genome shotgun (WGS) entry which is preliminary data.</text>
</comment>
<evidence type="ECO:0000313" key="4">
    <source>
        <dbReference type="Proteomes" id="UP000645217"/>
    </source>
</evidence>
<reference evidence="3" key="2">
    <citation type="submission" date="2020-09" db="EMBL/GenBank/DDBJ databases">
        <authorList>
            <person name="Sun Q."/>
            <person name="Ohkuma M."/>
        </authorList>
    </citation>
    <scope>NUCLEOTIDE SEQUENCE</scope>
    <source>
        <strain evidence="3">JCM 13064</strain>
    </source>
</reference>
<feature type="region of interest" description="Disordered" evidence="2">
    <location>
        <begin position="304"/>
        <end position="348"/>
    </location>
</feature>
<dbReference type="SUPFAM" id="SSF100950">
    <property type="entry name" value="NagB/RpiA/CoA transferase-like"/>
    <property type="match status" value="2"/>
</dbReference>
<evidence type="ECO:0000256" key="1">
    <source>
        <dbReference type="ARBA" id="ARBA00007047"/>
    </source>
</evidence>
<dbReference type="Pfam" id="PF01144">
    <property type="entry name" value="CoA_trans"/>
    <property type="match status" value="1"/>
</dbReference>
<dbReference type="Gene3D" id="3.40.1080.10">
    <property type="entry name" value="Glutaconate Coenzyme A-transferase"/>
    <property type="match status" value="2"/>
</dbReference>
<evidence type="ECO:0000313" key="3">
    <source>
        <dbReference type="EMBL" id="GGK87734.1"/>
    </source>
</evidence>
<dbReference type="PANTHER" id="PTHR43293:SF3">
    <property type="entry name" value="CHOLESTEROL RING-CLEAVING HYDROLASE IPDB SUBUNIT"/>
    <property type="match status" value="1"/>
</dbReference>
<keyword evidence="4" id="KW-1185">Reference proteome</keyword>
<dbReference type="Proteomes" id="UP000645217">
    <property type="component" value="Unassembled WGS sequence"/>
</dbReference>